<dbReference type="AlphaFoldDB" id="A0A7J7IIF7"/>
<dbReference type="InterPro" id="IPR023395">
    <property type="entry name" value="MCP_dom_sf"/>
</dbReference>
<evidence type="ECO:0000256" key="4">
    <source>
        <dbReference type="ARBA" id="ARBA00022448"/>
    </source>
</evidence>
<comment type="subcellular location">
    <subcellularLocation>
        <location evidence="16">Membrane</location>
        <topology evidence="16">Multi-pass membrane protein</topology>
    </subcellularLocation>
    <subcellularLocation>
        <location evidence="1">Mitochondrion inner membrane</location>
        <topology evidence="1">Multi-pass membrane protein</topology>
    </subcellularLocation>
</comment>
<evidence type="ECO:0000256" key="15">
    <source>
        <dbReference type="RuleBase" id="RU000488"/>
    </source>
</evidence>
<dbReference type="PROSITE" id="PS50920">
    <property type="entry name" value="SOLCAR"/>
    <property type="match status" value="1"/>
</dbReference>
<proteinExistence type="inferred from homology"/>
<keyword evidence="5" id="KW-0050">Antiport</keyword>
<dbReference type="EMBL" id="VWRR01000009">
    <property type="protein sequence ID" value="KAF6002808.1"/>
    <property type="molecule type" value="Genomic_DNA"/>
</dbReference>
<comment type="function">
    <text evidence="16">Catalyzes the exchange of ADP and ATP across the membrane.</text>
</comment>
<evidence type="ECO:0000256" key="3">
    <source>
        <dbReference type="ARBA" id="ARBA00011245"/>
    </source>
</evidence>
<feature type="compositionally biased region" description="Low complexity" evidence="17">
    <location>
        <begin position="82"/>
        <end position="101"/>
    </location>
</feature>
<reference evidence="18 19" key="1">
    <citation type="journal article" date="2020" name="J. Phycol.">
        <title>Comparative genome analysis reveals Cyanidiococcus gen. nov., a new extremophilic red algal genus sister to Cyanidioschyzon (Cyanidioschyzonaceae, Rhodophyta).</title>
        <authorList>
            <person name="Liu S.-L."/>
            <person name="Chiang Y.-R."/>
            <person name="Yoon H.S."/>
            <person name="Fu H.-Y."/>
        </authorList>
    </citation>
    <scope>NUCLEOTIDE SEQUENCE [LARGE SCALE GENOMIC DNA]</scope>
    <source>
        <strain evidence="18 19">THAL066</strain>
    </source>
</reference>
<evidence type="ECO:0000256" key="2">
    <source>
        <dbReference type="ARBA" id="ARBA00006375"/>
    </source>
</evidence>
<comment type="subunit">
    <text evidence="3 16">Monomer.</text>
</comment>
<dbReference type="OrthoDB" id="270584at2759"/>
<comment type="similarity">
    <text evidence="2 15">Belongs to the mitochondrial carrier (TC 2.A.29) family.</text>
</comment>
<dbReference type="InterPro" id="IPR002067">
    <property type="entry name" value="MCP"/>
</dbReference>
<comment type="catalytic activity">
    <reaction evidence="12">
        <text>ADP(in) + ATP(out) = ADP(out) + ATP(in)</text>
        <dbReference type="Rhea" id="RHEA:34999"/>
        <dbReference type="ChEBI" id="CHEBI:30616"/>
        <dbReference type="ChEBI" id="CHEBI:456216"/>
    </reaction>
    <physiologicalReaction direction="left-to-right" evidence="12">
        <dbReference type="Rhea" id="RHEA:35000"/>
    </physiologicalReaction>
</comment>
<evidence type="ECO:0000256" key="7">
    <source>
        <dbReference type="ARBA" id="ARBA00022737"/>
    </source>
</evidence>
<evidence type="ECO:0000256" key="17">
    <source>
        <dbReference type="SAM" id="MobiDB-lite"/>
    </source>
</evidence>
<keyword evidence="8" id="KW-0999">Mitochondrion inner membrane</keyword>
<evidence type="ECO:0000256" key="6">
    <source>
        <dbReference type="ARBA" id="ARBA00022692"/>
    </source>
</evidence>
<sequence>MTTLAKTQGNLGTHTMQARLVNMDKQGSFGQVYSWPRAHRHLTALRLRAGAMDVRPVDRIGPDRIGRWMHRFTRRYQGGGRTPASTMATRASSSRAPSPSSVGAQPPGVGRHAWPACVVVRHTAPRSTYRGVASKDDCVRRERSLQFMSEATKQQAAVGAEQVQKAKQKAKTSVSSFLKDLAAGGVAGAISKTAVAPIERVKLLLQISLSNPQLKPEERYHGIFDTFRRVGAGPGLLVALAG</sequence>
<keyword evidence="9" id="KW-1133">Transmembrane helix</keyword>
<evidence type="ECO:0000256" key="14">
    <source>
        <dbReference type="PROSITE-ProRule" id="PRU00282"/>
    </source>
</evidence>
<dbReference type="InterPro" id="IPR018108">
    <property type="entry name" value="MCP_transmembrane"/>
</dbReference>
<evidence type="ECO:0000256" key="10">
    <source>
        <dbReference type="ARBA" id="ARBA00023128"/>
    </source>
</evidence>
<dbReference type="InterPro" id="IPR002113">
    <property type="entry name" value="ADT_euk_type"/>
</dbReference>
<keyword evidence="7" id="KW-0677">Repeat</keyword>
<keyword evidence="11 14" id="KW-0472">Membrane</keyword>
<comment type="caution">
    <text evidence="18">The sequence shown here is derived from an EMBL/GenBank/DDBJ whole genome shotgun (WGS) entry which is preliminary data.</text>
</comment>
<keyword evidence="19" id="KW-1185">Reference proteome</keyword>
<organism evidence="18 19">
    <name type="scientific">Cyanidiococcus yangmingshanensis</name>
    <dbReference type="NCBI Taxonomy" id="2690220"/>
    <lineage>
        <taxon>Eukaryota</taxon>
        <taxon>Rhodophyta</taxon>
        <taxon>Bangiophyceae</taxon>
        <taxon>Cyanidiales</taxon>
        <taxon>Cyanidiaceae</taxon>
        <taxon>Cyanidiococcus</taxon>
    </lineage>
</organism>
<evidence type="ECO:0000256" key="1">
    <source>
        <dbReference type="ARBA" id="ARBA00004448"/>
    </source>
</evidence>
<dbReference type="PRINTS" id="PR00926">
    <property type="entry name" value="MITOCARRIER"/>
</dbReference>
<dbReference type="Pfam" id="PF00153">
    <property type="entry name" value="Mito_carr"/>
    <property type="match status" value="1"/>
</dbReference>
<evidence type="ECO:0000256" key="16">
    <source>
        <dbReference type="RuleBase" id="RU368008"/>
    </source>
</evidence>
<evidence type="ECO:0000256" key="11">
    <source>
        <dbReference type="ARBA" id="ARBA00023136"/>
    </source>
</evidence>
<evidence type="ECO:0000256" key="13">
    <source>
        <dbReference type="ARBA" id="ARBA00045250"/>
    </source>
</evidence>
<keyword evidence="4 15" id="KW-0813">Transport</keyword>
<dbReference type="GO" id="GO:1990544">
    <property type="term" value="P:mitochondrial ATP transmembrane transport"/>
    <property type="evidence" value="ECO:0007669"/>
    <property type="project" value="InterPro"/>
</dbReference>
<dbReference type="GO" id="GO:0005743">
    <property type="term" value="C:mitochondrial inner membrane"/>
    <property type="evidence" value="ECO:0007669"/>
    <property type="project" value="UniProtKB-SubCell"/>
</dbReference>
<dbReference type="GO" id="GO:0140021">
    <property type="term" value="P:mitochondrial ADP transmembrane transport"/>
    <property type="evidence" value="ECO:0007669"/>
    <property type="project" value="InterPro"/>
</dbReference>
<keyword evidence="6 14" id="KW-0812">Transmembrane</keyword>
<dbReference type="PANTHER" id="PTHR45635:SF14">
    <property type="entry name" value="ADP_ATP TRANSLOCASE"/>
    <property type="match status" value="1"/>
</dbReference>
<feature type="region of interest" description="Disordered" evidence="17">
    <location>
        <begin position="74"/>
        <end position="108"/>
    </location>
</feature>
<protein>
    <recommendedName>
        <fullName evidence="16">ADP/ATP translocase</fullName>
    </recommendedName>
    <alternativeName>
        <fullName evidence="16">ADP,ATP carrier protein</fullName>
    </alternativeName>
</protein>
<dbReference type="Gene3D" id="1.50.40.10">
    <property type="entry name" value="Mitochondrial carrier domain"/>
    <property type="match status" value="1"/>
</dbReference>
<evidence type="ECO:0000313" key="19">
    <source>
        <dbReference type="Proteomes" id="UP000530660"/>
    </source>
</evidence>
<evidence type="ECO:0000256" key="12">
    <source>
        <dbReference type="ARBA" id="ARBA00024143"/>
    </source>
</evidence>
<dbReference type="Proteomes" id="UP000530660">
    <property type="component" value="Unassembled WGS sequence"/>
</dbReference>
<feature type="repeat" description="Solcar" evidence="14">
    <location>
        <begin position="175"/>
        <end position="242"/>
    </location>
</feature>
<evidence type="ECO:0000256" key="5">
    <source>
        <dbReference type="ARBA" id="ARBA00022449"/>
    </source>
</evidence>
<dbReference type="SUPFAM" id="SSF103506">
    <property type="entry name" value="Mitochondrial carrier"/>
    <property type="match status" value="1"/>
</dbReference>
<dbReference type="GO" id="GO:0005471">
    <property type="term" value="F:ATP:ADP antiporter activity"/>
    <property type="evidence" value="ECO:0007669"/>
    <property type="project" value="UniProtKB-UniRule"/>
</dbReference>
<name>A0A7J7IIF7_9RHOD</name>
<keyword evidence="10" id="KW-0496">Mitochondrion</keyword>
<gene>
    <name evidence="18" type="ORF">F1559_003878</name>
</gene>
<dbReference type="PANTHER" id="PTHR45635">
    <property type="entry name" value="ADP,ATP CARRIER PROTEIN 1-RELATED-RELATED"/>
    <property type="match status" value="1"/>
</dbReference>
<comment type="function">
    <text evidence="13">ADP:ATP antiporter that mediates import of ADP into the mitochondrial matrix for ATP synthesis, and export of ATP out to fuel the cell. Cycles between the cytoplasmic-open state (c-state) and the matrix-open state (m-state): operates by the alternating access mechanism with a single substrate-binding site intermittently exposed to either the cytosolic (c-state) or matrix (m-state) side of the inner mitochondrial membrane.</text>
</comment>
<evidence type="ECO:0000256" key="8">
    <source>
        <dbReference type="ARBA" id="ARBA00022792"/>
    </source>
</evidence>
<accession>A0A7J7IIF7</accession>
<evidence type="ECO:0000256" key="9">
    <source>
        <dbReference type="ARBA" id="ARBA00022989"/>
    </source>
</evidence>
<evidence type="ECO:0000313" key="18">
    <source>
        <dbReference type="EMBL" id="KAF6002808.1"/>
    </source>
</evidence>